<proteinExistence type="predicted"/>
<evidence type="ECO:0000256" key="1">
    <source>
        <dbReference type="SAM" id="MobiDB-lite"/>
    </source>
</evidence>
<name>A0A815G527_9BILA</name>
<dbReference type="PANTHER" id="PTHR12581">
    <property type="entry name" value="HIV-1 REV BINDING PROTEIN 2, 3"/>
    <property type="match status" value="1"/>
</dbReference>
<comment type="caution">
    <text evidence="2">The sequence shown here is derived from an EMBL/GenBank/DDBJ whole genome shotgun (WGS) entry which is preliminary data.</text>
</comment>
<feature type="region of interest" description="Disordered" evidence="1">
    <location>
        <begin position="46"/>
        <end position="66"/>
    </location>
</feature>
<feature type="compositionally biased region" description="Low complexity" evidence="1">
    <location>
        <begin position="46"/>
        <end position="58"/>
    </location>
</feature>
<evidence type="ECO:0000313" key="3">
    <source>
        <dbReference type="Proteomes" id="UP000663864"/>
    </source>
</evidence>
<reference evidence="2" key="1">
    <citation type="submission" date="2021-02" db="EMBL/GenBank/DDBJ databases">
        <authorList>
            <person name="Nowell W R."/>
        </authorList>
    </citation>
    <scope>NUCLEOTIDE SEQUENCE</scope>
</reference>
<feature type="region of interest" description="Disordered" evidence="1">
    <location>
        <begin position="493"/>
        <end position="543"/>
    </location>
</feature>
<sequence length="563" mass="64372">MLKSKFQPIPVHDNDAHDIIDTIEQSSSEQTIIMENTQILSFDSNSSIRSKRTTSSSNHAQPKKKRQRKFFIHTFGFLTTMSTPIDLPHDVLSYHDDIFYDLVRDKCGGIVEEIFKLQKIRSAQTLLRITDVFDFMNYDSDDLNVLKQKVGFRLNNGQYQIKPGILMDVNSFLQSLRIANDNLLKAVPIDHSSDHFTISQDFLRKHPIIMSLIQYYSIEQLNSGDTDCTAIIPKVTYDINSNSFVGFSLPLDEGRPITDHYRTESFAQLESWFSSVDKSTLLNIHMIQPITSTEQTSSPIILSAYGTNSKYTSIDIIRRWIWIFDECLAKGIRIIGFSTDGDSKYLKAMKLVLGFFASLPNTKISDRSHAFEDPIHVCTKLRNRLLSTTAEMIVGNQRISLDVLSEMIAIKTPPLRFPKHHKQTSRAITSSASSMASPLTKAEIERIVSSAFDDAFKLLVRVTKPYTPFPPPQPLSKIDKELESGEYFAKEAERRQKKSEKHQVKLDKNTEVSLQRKKEKREKEFIPPIEKQSNLKQKPTTTIDDTSKLIKNVKKKLKRLQAD</sequence>
<dbReference type="AlphaFoldDB" id="A0A815G527"/>
<feature type="compositionally biased region" description="Basic and acidic residues" evidence="1">
    <location>
        <begin position="501"/>
        <end position="525"/>
    </location>
</feature>
<dbReference type="EMBL" id="CAJNOT010002664">
    <property type="protein sequence ID" value="CAF1334521.1"/>
    <property type="molecule type" value="Genomic_DNA"/>
</dbReference>
<gene>
    <name evidence="2" type="ORF">ZHD862_LOCUS29708</name>
</gene>
<protein>
    <submittedName>
        <fullName evidence="2">Uncharacterized protein</fullName>
    </submittedName>
</protein>
<dbReference type="GO" id="GO:0032040">
    <property type="term" value="C:small-subunit processome"/>
    <property type="evidence" value="ECO:0007669"/>
    <property type="project" value="TreeGrafter"/>
</dbReference>
<dbReference type="PANTHER" id="PTHR12581:SF0">
    <property type="entry name" value="KRR1 SMALL SUBUNIT PROCESSOME COMPONENT HOMOLOG"/>
    <property type="match status" value="1"/>
</dbReference>
<dbReference type="Proteomes" id="UP000663864">
    <property type="component" value="Unassembled WGS sequence"/>
</dbReference>
<feature type="compositionally biased region" description="Polar residues" evidence="1">
    <location>
        <begin position="531"/>
        <end position="543"/>
    </location>
</feature>
<evidence type="ECO:0000313" key="2">
    <source>
        <dbReference type="EMBL" id="CAF1334521.1"/>
    </source>
</evidence>
<organism evidence="2 3">
    <name type="scientific">Rotaria sordida</name>
    <dbReference type="NCBI Taxonomy" id="392033"/>
    <lineage>
        <taxon>Eukaryota</taxon>
        <taxon>Metazoa</taxon>
        <taxon>Spiralia</taxon>
        <taxon>Gnathifera</taxon>
        <taxon>Rotifera</taxon>
        <taxon>Eurotatoria</taxon>
        <taxon>Bdelloidea</taxon>
        <taxon>Philodinida</taxon>
        <taxon>Philodinidae</taxon>
        <taxon>Rotaria</taxon>
    </lineage>
</organism>
<accession>A0A815G527</accession>
<dbReference type="InterPro" id="IPR024166">
    <property type="entry name" value="rRNA_assembly_KRR1"/>
</dbReference>